<evidence type="ECO:0000313" key="3">
    <source>
        <dbReference type="EnsemblPlants" id="ORUFI04G02210.1"/>
    </source>
</evidence>
<keyword evidence="1" id="KW-0812">Transmembrane</keyword>
<keyword evidence="4" id="KW-1185">Reference proteome</keyword>
<protein>
    <recommendedName>
        <fullName evidence="2">DUF4220 domain-containing protein</fullName>
    </recommendedName>
</protein>
<sequence>MELSLTYDILYTKAVKVHTWGGYAICFTSHFVTSAMFLLFWSQSREGPQQPDVLITYIVLGGTVILDIKWLLRAVASTWTYSFLDDRPRSWLHHSLLCLGKWRMIHGSIFSLDPSRFFSKDPTTSYRRWLGISGQYNLFDECTRDMTWKSKMFKSMVELVSLDDHWMEYRYQNSMGFHMLCYRSSDVRNLLFECIWECIKSAYPPIYDKLLPMAPALEGELPAAAVSVVKPQPAIHRVLEEALDFAPAFQMTILILHITTDIFLLISGEYASSS</sequence>
<evidence type="ECO:0000256" key="1">
    <source>
        <dbReference type="SAM" id="Phobius"/>
    </source>
</evidence>
<dbReference type="Pfam" id="PF13968">
    <property type="entry name" value="DUF4220"/>
    <property type="match status" value="1"/>
</dbReference>
<dbReference type="STRING" id="4529.A0A0E0P512"/>
<dbReference type="eggNOG" id="ENOG502QQBP">
    <property type="taxonomic scope" value="Eukaryota"/>
</dbReference>
<evidence type="ECO:0000313" key="4">
    <source>
        <dbReference type="Proteomes" id="UP000008022"/>
    </source>
</evidence>
<reference evidence="4" key="1">
    <citation type="submission" date="2013-06" db="EMBL/GenBank/DDBJ databases">
        <authorList>
            <person name="Zhao Q."/>
        </authorList>
    </citation>
    <scope>NUCLEOTIDE SEQUENCE</scope>
    <source>
        <strain evidence="4">cv. W1943</strain>
    </source>
</reference>
<dbReference type="OMA" id="ECIWECI"/>
<accession>A0A0E0P512</accession>
<reference evidence="3" key="2">
    <citation type="submission" date="2015-06" db="UniProtKB">
        <authorList>
            <consortium name="EnsemblPlants"/>
        </authorList>
    </citation>
    <scope>IDENTIFICATION</scope>
</reference>
<dbReference type="HOGENOM" id="CLU_009180_5_0_1"/>
<dbReference type="InterPro" id="IPR025315">
    <property type="entry name" value="DUF4220"/>
</dbReference>
<feature type="domain" description="DUF4220" evidence="2">
    <location>
        <begin position="1"/>
        <end position="140"/>
    </location>
</feature>
<dbReference type="Proteomes" id="UP000008022">
    <property type="component" value="Unassembled WGS sequence"/>
</dbReference>
<keyword evidence="1" id="KW-0472">Membrane</keyword>
<dbReference type="AlphaFoldDB" id="A0A0E0P512"/>
<proteinExistence type="predicted"/>
<feature type="transmembrane region" description="Helical" evidence="1">
    <location>
        <begin position="20"/>
        <end position="41"/>
    </location>
</feature>
<organism evidence="3 4">
    <name type="scientific">Oryza rufipogon</name>
    <name type="common">Brownbeard rice</name>
    <name type="synonym">Asian wild rice</name>
    <dbReference type="NCBI Taxonomy" id="4529"/>
    <lineage>
        <taxon>Eukaryota</taxon>
        <taxon>Viridiplantae</taxon>
        <taxon>Streptophyta</taxon>
        <taxon>Embryophyta</taxon>
        <taxon>Tracheophyta</taxon>
        <taxon>Spermatophyta</taxon>
        <taxon>Magnoliopsida</taxon>
        <taxon>Liliopsida</taxon>
        <taxon>Poales</taxon>
        <taxon>Poaceae</taxon>
        <taxon>BOP clade</taxon>
        <taxon>Oryzoideae</taxon>
        <taxon>Oryzeae</taxon>
        <taxon>Oryzinae</taxon>
        <taxon>Oryza</taxon>
    </lineage>
</organism>
<dbReference type="PANTHER" id="PTHR31325">
    <property type="entry name" value="OS01G0798800 PROTEIN-RELATED"/>
    <property type="match status" value="1"/>
</dbReference>
<keyword evidence="1" id="KW-1133">Transmembrane helix</keyword>
<feature type="transmembrane region" description="Helical" evidence="1">
    <location>
        <begin position="53"/>
        <end position="72"/>
    </location>
</feature>
<dbReference type="Gramene" id="ORUFI04G02210.1">
    <property type="protein sequence ID" value="ORUFI04G02210.1"/>
    <property type="gene ID" value="ORUFI04G02210"/>
</dbReference>
<dbReference type="EnsemblPlants" id="ORUFI04G02210.1">
    <property type="protein sequence ID" value="ORUFI04G02210.1"/>
    <property type="gene ID" value="ORUFI04G02210"/>
</dbReference>
<name>A0A0E0P512_ORYRU</name>
<evidence type="ECO:0000259" key="2">
    <source>
        <dbReference type="Pfam" id="PF13968"/>
    </source>
</evidence>